<evidence type="ECO:0000256" key="2">
    <source>
        <dbReference type="SAM" id="Phobius"/>
    </source>
</evidence>
<accession>A0A7J7E3X1</accession>
<dbReference type="AlphaFoldDB" id="A0A7J7E3X1"/>
<organism evidence="3 4">
    <name type="scientific">Diceros bicornis minor</name>
    <name type="common">South-central black rhinoceros</name>
    <dbReference type="NCBI Taxonomy" id="77932"/>
    <lineage>
        <taxon>Eukaryota</taxon>
        <taxon>Metazoa</taxon>
        <taxon>Chordata</taxon>
        <taxon>Craniata</taxon>
        <taxon>Vertebrata</taxon>
        <taxon>Euteleostomi</taxon>
        <taxon>Mammalia</taxon>
        <taxon>Eutheria</taxon>
        <taxon>Laurasiatheria</taxon>
        <taxon>Perissodactyla</taxon>
        <taxon>Rhinocerotidae</taxon>
        <taxon>Diceros</taxon>
    </lineage>
</organism>
<gene>
    <name evidence="3" type="ORF">HPG69_018252</name>
</gene>
<dbReference type="SUPFAM" id="SSF54452">
    <property type="entry name" value="MHC antigen-recognition domain"/>
    <property type="match status" value="1"/>
</dbReference>
<keyword evidence="2" id="KW-0812">Transmembrane</keyword>
<keyword evidence="4" id="KW-1185">Reference proteome</keyword>
<reference evidence="3 4" key="1">
    <citation type="journal article" date="2020" name="Mol. Biol. Evol.">
        <title>Interspecific Gene Flow and the Evolution of Specialization in Black and White Rhinoceros.</title>
        <authorList>
            <person name="Moodley Y."/>
            <person name="Westbury M.V."/>
            <person name="Russo I.M."/>
            <person name="Gopalakrishnan S."/>
            <person name="Rakotoarivelo A."/>
            <person name="Olsen R.A."/>
            <person name="Prost S."/>
            <person name="Tunstall T."/>
            <person name="Ryder O.A."/>
            <person name="Dalen L."/>
            <person name="Bruford M.W."/>
        </authorList>
    </citation>
    <scope>NUCLEOTIDE SEQUENCE [LARGE SCALE GENOMIC DNA]</scope>
    <source>
        <strain evidence="3">SBR-YM</strain>
        <tissue evidence="3">Skin</tissue>
    </source>
</reference>
<dbReference type="Proteomes" id="UP000551758">
    <property type="component" value="Unassembled WGS sequence"/>
</dbReference>
<comment type="caution">
    <text evidence="3">The sequence shown here is derived from an EMBL/GenBank/DDBJ whole genome shotgun (WGS) entry which is preliminary data.</text>
</comment>
<protein>
    <submittedName>
        <fullName evidence="3">Uncharacterized protein</fullName>
    </submittedName>
</protein>
<dbReference type="EMBL" id="JACDTQ010004192">
    <property type="protein sequence ID" value="KAF5910478.1"/>
    <property type="molecule type" value="Genomic_DNA"/>
</dbReference>
<feature type="transmembrane region" description="Helical" evidence="2">
    <location>
        <begin position="38"/>
        <end position="58"/>
    </location>
</feature>
<evidence type="ECO:0000256" key="1">
    <source>
        <dbReference type="ARBA" id="ARBA00023180"/>
    </source>
</evidence>
<keyword evidence="2" id="KW-1133">Transmembrane helix</keyword>
<name>A0A7J7E3X1_DICBM</name>
<keyword evidence="2" id="KW-0472">Membrane</keyword>
<keyword evidence="1" id="KW-0325">Glycoprotein</keyword>
<evidence type="ECO:0000313" key="4">
    <source>
        <dbReference type="Proteomes" id="UP000551758"/>
    </source>
</evidence>
<dbReference type="InterPro" id="IPR011162">
    <property type="entry name" value="MHC_I/II-like_Ag-recog"/>
</dbReference>
<proteinExistence type="predicted"/>
<dbReference type="InterPro" id="IPR037055">
    <property type="entry name" value="MHC_I-like_Ag-recog_sf"/>
</dbReference>
<dbReference type="Gene3D" id="3.30.500.10">
    <property type="entry name" value="MHC class I-like antigen recognition-like"/>
    <property type="match status" value="1"/>
</dbReference>
<sequence>MALSLDRPGKHQFLALGYFDDELFLHYDGESQMAEPRVAPVAALLAVSTVPAVLYLVVVEA</sequence>
<evidence type="ECO:0000313" key="3">
    <source>
        <dbReference type="EMBL" id="KAF5910478.1"/>
    </source>
</evidence>